<dbReference type="PANTHER" id="PTHR22916">
    <property type="entry name" value="GLYCOSYLTRANSFERASE"/>
    <property type="match status" value="1"/>
</dbReference>
<organism evidence="2 3">
    <name type="scientific">Algoriphagus aquatilis</name>
    <dbReference type="NCBI Taxonomy" id="490186"/>
    <lineage>
        <taxon>Bacteria</taxon>
        <taxon>Pseudomonadati</taxon>
        <taxon>Bacteroidota</taxon>
        <taxon>Cytophagia</taxon>
        <taxon>Cytophagales</taxon>
        <taxon>Cyclobacteriaceae</taxon>
        <taxon>Algoriphagus</taxon>
    </lineage>
</organism>
<evidence type="ECO:0000313" key="3">
    <source>
        <dbReference type="Proteomes" id="UP001596163"/>
    </source>
</evidence>
<gene>
    <name evidence="2" type="ORF">ACFPIK_00875</name>
</gene>
<dbReference type="InterPro" id="IPR001173">
    <property type="entry name" value="Glyco_trans_2-like"/>
</dbReference>
<accession>A0ABW0BSB2</accession>
<dbReference type="Gene3D" id="3.90.550.10">
    <property type="entry name" value="Spore Coat Polysaccharide Biosynthesis Protein SpsA, Chain A"/>
    <property type="match status" value="1"/>
</dbReference>
<dbReference type="SUPFAM" id="SSF53448">
    <property type="entry name" value="Nucleotide-diphospho-sugar transferases"/>
    <property type="match status" value="1"/>
</dbReference>
<dbReference type="CDD" id="cd06433">
    <property type="entry name" value="GT_2_WfgS_like"/>
    <property type="match status" value="1"/>
</dbReference>
<proteinExistence type="predicted"/>
<keyword evidence="2" id="KW-0808">Transferase</keyword>
<dbReference type="PANTHER" id="PTHR22916:SF3">
    <property type="entry name" value="UDP-GLCNAC:BETAGAL BETA-1,3-N-ACETYLGLUCOSAMINYLTRANSFERASE-LIKE PROTEIN 1"/>
    <property type="match status" value="1"/>
</dbReference>
<evidence type="ECO:0000259" key="1">
    <source>
        <dbReference type="Pfam" id="PF00535"/>
    </source>
</evidence>
<reference evidence="3" key="1">
    <citation type="journal article" date="2019" name="Int. J. Syst. Evol. Microbiol.">
        <title>The Global Catalogue of Microorganisms (GCM) 10K type strain sequencing project: providing services to taxonomists for standard genome sequencing and annotation.</title>
        <authorList>
            <consortium name="The Broad Institute Genomics Platform"/>
            <consortium name="The Broad Institute Genome Sequencing Center for Infectious Disease"/>
            <person name="Wu L."/>
            <person name="Ma J."/>
        </authorList>
    </citation>
    <scope>NUCLEOTIDE SEQUENCE [LARGE SCALE GENOMIC DNA]</scope>
    <source>
        <strain evidence="3">CGMCC 1.7030</strain>
    </source>
</reference>
<dbReference type="InterPro" id="IPR029044">
    <property type="entry name" value="Nucleotide-diphossugar_trans"/>
</dbReference>
<name>A0ABW0BSB2_9BACT</name>
<dbReference type="Proteomes" id="UP001596163">
    <property type="component" value="Unassembled WGS sequence"/>
</dbReference>
<dbReference type="EMBL" id="JBHSKS010000001">
    <property type="protein sequence ID" value="MFC5190301.1"/>
    <property type="molecule type" value="Genomic_DNA"/>
</dbReference>
<dbReference type="Pfam" id="PF00535">
    <property type="entry name" value="Glycos_transf_2"/>
    <property type="match status" value="1"/>
</dbReference>
<keyword evidence="2" id="KW-0328">Glycosyltransferase</keyword>
<feature type="domain" description="Glycosyltransferase 2-like" evidence="1">
    <location>
        <begin position="7"/>
        <end position="133"/>
    </location>
</feature>
<dbReference type="EC" id="2.4.-.-" evidence="2"/>
<sequence length="252" mass="28849">MKSPFFSIVIPTFNSEKTLKQTLESIIAQKFEDYEILILDGGSTDGTLLVPNQFNQSRIFVFDGPDLGTYDAMNKGIRLAKGEWIYFLGSDDILYDEFVLEIVFKEIQATALPVVYGNVKILGDTGWARDGEIYAGYFSKNRMLKKSICHQAIFYKREFLAKNDLFFDLRYPVSADWHLNLRCRRLTKFTYVDQIIAVFASGGISSTKSDSFPEEIKVEFTDLLPSTAELYLIKISNRIKVSLRSFIKKLAF</sequence>
<keyword evidence="3" id="KW-1185">Reference proteome</keyword>
<comment type="caution">
    <text evidence="2">The sequence shown here is derived from an EMBL/GenBank/DDBJ whole genome shotgun (WGS) entry which is preliminary data.</text>
</comment>
<evidence type="ECO:0000313" key="2">
    <source>
        <dbReference type="EMBL" id="MFC5190301.1"/>
    </source>
</evidence>
<protein>
    <submittedName>
        <fullName evidence="2">Glycosyltransferase family 2 protein</fullName>
        <ecNumber evidence="2">2.4.-.-</ecNumber>
    </submittedName>
</protein>
<dbReference type="RefSeq" id="WP_377911244.1">
    <property type="nucleotide sequence ID" value="NZ_JBHSKS010000001.1"/>
</dbReference>
<dbReference type="GO" id="GO:0016757">
    <property type="term" value="F:glycosyltransferase activity"/>
    <property type="evidence" value="ECO:0007669"/>
    <property type="project" value="UniProtKB-KW"/>
</dbReference>